<dbReference type="SUPFAM" id="SSF47370">
    <property type="entry name" value="Bromodomain"/>
    <property type="match status" value="1"/>
</dbReference>
<evidence type="ECO:0000259" key="22">
    <source>
        <dbReference type="PROSITE" id="PS50134"/>
    </source>
</evidence>
<feature type="region of interest" description="Disordered" evidence="20">
    <location>
        <begin position="1105"/>
        <end position="1204"/>
    </location>
</feature>
<dbReference type="GO" id="GO:0003713">
    <property type="term" value="F:transcription coactivator activity"/>
    <property type="evidence" value="ECO:0007669"/>
    <property type="project" value="TreeGrafter"/>
</dbReference>
<dbReference type="PRINTS" id="PR00503">
    <property type="entry name" value="BROMODOMAIN"/>
</dbReference>
<dbReference type="GO" id="GO:0005667">
    <property type="term" value="C:transcription regulator complex"/>
    <property type="evidence" value="ECO:0007669"/>
    <property type="project" value="TreeGrafter"/>
</dbReference>
<evidence type="ECO:0000256" key="17">
    <source>
        <dbReference type="ARBA" id="ARBA00048017"/>
    </source>
</evidence>
<feature type="compositionally biased region" description="Polar residues" evidence="20">
    <location>
        <begin position="1045"/>
        <end position="1074"/>
    </location>
</feature>
<accession>A0A915EGW6</accession>
<dbReference type="Pfam" id="PF02135">
    <property type="entry name" value="zf-TAZ"/>
    <property type="match status" value="1"/>
</dbReference>
<dbReference type="SUPFAM" id="SSF57933">
    <property type="entry name" value="TAZ domain"/>
    <property type="match status" value="1"/>
</dbReference>
<feature type="compositionally biased region" description="Low complexity" evidence="20">
    <location>
        <begin position="1319"/>
        <end position="1330"/>
    </location>
</feature>
<dbReference type="GO" id="GO:0004402">
    <property type="term" value="F:histone acetyltransferase activity"/>
    <property type="evidence" value="ECO:0007669"/>
    <property type="project" value="InterPro"/>
</dbReference>
<dbReference type="Pfam" id="PF08214">
    <property type="entry name" value="HAT_KAT11"/>
    <property type="match status" value="1"/>
</dbReference>
<dbReference type="Gene3D" id="2.10.110.40">
    <property type="match status" value="1"/>
</dbReference>
<feature type="compositionally biased region" description="Pro residues" evidence="20">
    <location>
        <begin position="1307"/>
        <end position="1318"/>
    </location>
</feature>
<evidence type="ECO:0000259" key="23">
    <source>
        <dbReference type="PROSITE" id="PS50952"/>
    </source>
</evidence>
<evidence type="ECO:0000259" key="21">
    <source>
        <dbReference type="PROSITE" id="PS50014"/>
    </source>
</evidence>
<evidence type="ECO:0000256" key="13">
    <source>
        <dbReference type="ARBA" id="ARBA00023159"/>
    </source>
</evidence>
<dbReference type="PANTHER" id="PTHR13808:SF1">
    <property type="entry name" value="HISTONE ACETYLTRANSFERASE"/>
    <property type="match status" value="1"/>
</dbReference>
<dbReference type="PROSITE" id="PS00633">
    <property type="entry name" value="BROMODOMAIN_1"/>
    <property type="match status" value="1"/>
</dbReference>
<feature type="zinc finger region" description="TAZ-type" evidence="19">
    <location>
        <begin position="855"/>
        <end position="936"/>
    </location>
</feature>
<keyword evidence="13" id="KW-0010">Activator</keyword>
<protein>
    <recommendedName>
        <fullName evidence="3">histone acetyltransferase</fullName>
        <ecNumber evidence="3">2.3.1.48</ecNumber>
    </recommendedName>
</protein>
<dbReference type="InterPro" id="IPR018359">
    <property type="entry name" value="Bromodomain_CS"/>
</dbReference>
<feature type="compositionally biased region" description="Basic and acidic residues" evidence="20">
    <location>
        <begin position="229"/>
        <end position="241"/>
    </location>
</feature>
<dbReference type="InterPro" id="IPR038547">
    <property type="entry name" value="RING_CBP-p300_sf"/>
</dbReference>
<dbReference type="SUPFAM" id="SSF57903">
    <property type="entry name" value="FYVE/PHD zinc finger"/>
    <property type="match status" value="1"/>
</dbReference>
<dbReference type="GO" id="GO:0000123">
    <property type="term" value="C:histone acetyltransferase complex"/>
    <property type="evidence" value="ECO:0007669"/>
    <property type="project" value="TreeGrafter"/>
</dbReference>
<dbReference type="InterPro" id="IPR010303">
    <property type="entry name" value="RING_CBP-p300"/>
</dbReference>
<keyword evidence="15" id="KW-0539">Nucleus</keyword>
<reference evidence="26" key="1">
    <citation type="submission" date="2022-11" db="UniProtKB">
        <authorList>
            <consortium name="WormBaseParasite"/>
        </authorList>
    </citation>
    <scope>IDENTIFICATION</scope>
</reference>
<dbReference type="SMART" id="SM01250">
    <property type="entry name" value="KAT11"/>
    <property type="match status" value="1"/>
</dbReference>
<evidence type="ECO:0000256" key="19">
    <source>
        <dbReference type="PROSITE-ProRule" id="PRU00203"/>
    </source>
</evidence>
<dbReference type="InterPro" id="IPR003101">
    <property type="entry name" value="KIX_dom"/>
</dbReference>
<dbReference type="Gene3D" id="3.30.60.90">
    <property type="match status" value="1"/>
</dbReference>
<evidence type="ECO:0000313" key="25">
    <source>
        <dbReference type="Proteomes" id="UP000887574"/>
    </source>
</evidence>
<dbReference type="SMART" id="SM00551">
    <property type="entry name" value="ZnF_TAZ"/>
    <property type="match status" value="1"/>
</dbReference>
<dbReference type="PROSITE" id="PS50014">
    <property type="entry name" value="BROMODOMAIN_2"/>
    <property type="match status" value="1"/>
</dbReference>
<feature type="compositionally biased region" description="Gly residues" evidence="20">
    <location>
        <begin position="1164"/>
        <end position="1174"/>
    </location>
</feature>
<keyword evidence="12 18" id="KW-0103">Bromodomain</keyword>
<dbReference type="InterPro" id="IPR056484">
    <property type="entry name" value="PHD_P300"/>
</dbReference>
<comment type="subcellular location">
    <subcellularLocation>
        <location evidence="2">Nucleus</location>
    </subcellularLocation>
</comment>
<evidence type="ECO:0000256" key="12">
    <source>
        <dbReference type="ARBA" id="ARBA00023117"/>
    </source>
</evidence>
<dbReference type="InterPro" id="IPR043145">
    <property type="entry name" value="Znf_ZZ_sf"/>
</dbReference>
<dbReference type="InterPro" id="IPR011011">
    <property type="entry name" value="Znf_FYVE_PHD"/>
</dbReference>
<feature type="region of interest" description="Disordered" evidence="20">
    <location>
        <begin position="1245"/>
        <end position="1330"/>
    </location>
</feature>
<keyword evidence="10" id="KW-0156">Chromatin regulator</keyword>
<evidence type="ECO:0000256" key="6">
    <source>
        <dbReference type="ARBA" id="ARBA00022723"/>
    </source>
</evidence>
<feature type="compositionally biased region" description="Polar residues" evidence="20">
    <location>
        <begin position="1015"/>
        <end position="1038"/>
    </location>
</feature>
<keyword evidence="14" id="KW-0804">Transcription</keyword>
<dbReference type="InterPro" id="IPR031162">
    <property type="entry name" value="CBP_P300_HAT"/>
</dbReference>
<evidence type="ECO:0000256" key="3">
    <source>
        <dbReference type="ARBA" id="ARBA00013184"/>
    </source>
</evidence>
<evidence type="ECO:0000256" key="20">
    <source>
        <dbReference type="SAM" id="MobiDB-lite"/>
    </source>
</evidence>
<feature type="region of interest" description="Disordered" evidence="20">
    <location>
        <begin position="965"/>
        <end position="1074"/>
    </location>
</feature>
<keyword evidence="6 19" id="KW-0479">Metal-binding</keyword>
<evidence type="ECO:0000256" key="18">
    <source>
        <dbReference type="PROSITE-ProRule" id="PRU00035"/>
    </source>
</evidence>
<dbReference type="Gene3D" id="1.20.1020.10">
    <property type="entry name" value="TAZ domain"/>
    <property type="match status" value="1"/>
</dbReference>
<sequence length="1330" mass="151526">MSNLQNDGFGQFPPPEPASQPKEWHATITQDLRNHLVGKLVKAIFPSPDPAAIHDQRIKDLISYARKVEKDMFEAANDKEEYYHLLAEKIYKIQKELQEKKNRRLNEQQHSNSRPPEGDGFALPPPTRNSIQDQMGMQPQPPAMNSSASTPSNINLLNKDIKLEPSISMPPNSADPFRNAGTSRPIKVEDRSCTAIASTSGEPMKPESNAMDVNDTASSTAVVARRPSTPKDVKPSVAPVRHEPHEEITVEEKIFDANELRNYLQPIWEKLDKSDEAIPFRIPVDPEALKIPDYFNIVKRPMDLGTIGEKLNSGKYKNPWEFCDDVWLMFENAWLYNRKNSKVYKWCSKLSEMFVDEINPVMKEMGYCCGQKLSFTPLALFCYGQSVCVIARDQPYYLYESGSTQYGVTLAERYIYCQKCFENLPEEGINLSENPNEPPNMAPKSKFQLLKNDQIDLEPFEACKVCQRRWHRICANYSKKVYPEGFICDNCRTEKNKPKPENKYTAKKLPHCHLSRHIEDRVNTLLKKKPFMKQKYAPEGFPQKFPYRTKAVFAFEVVDGVEVCFFGLHVQEYGSSSVPPNMRRVYIAYLDSVHFFQPREMRTDVYHEILLGYLDYVKNLGFTMAHIWACPPSEGDDYIFHYRGREENTVFEYKDIYKQARDDDLTTPMSLPYFEETIFEEDEDDIFQTDDGRAKKNNKSSNNKKKNNLKKSSRKARRKELLHKEVFFTIRLVSQQTEAIVNTKAIIDPDSTFSSELMDGRDSFLNKAREEHWEFSSMRRAKWSTMNFCYALHTQEQDNKDMNYTCNNCSNNASYHCPTCDDFDLCEACHKKVSHIHPMDKLLIEVESKPNDSSTNARNESVKRCINSLVHSCQCRDANCRRLTCHKMKKVVAHTKVCKKRQNTNCPVCKQLIALCCYHAKHCSLAMCPVPFCSNIRQKLQEQKRSQNRRADMMMRRRMEKLQTVGLNGSMSQSSSQANSQQPSSQPQQPSPHLPQPMSGGGSQMHLGGGGSGMPNSQQHMNGPQSGMAQQHGYSQQHMVGANQMMHSSPSGMMNQQMPGQHPQSAHYQQNPTLQQPAQHIRGQVMQGPHNMGMINQPQRLQNVPQHMMQQQGGQMNPPPYMRNNQQQQQQPQSQGGNYGVVNSPAGNYNSPGGKPMMHAQQQQGGGGKGGGGVRTQQMQAHPGSSGNSQDPSQMGQMKHSQDPQLRQIIARLKATTSPEERKSVFADLKKTPHLFAAFLKMNKTDGVPNQGGPQSSQDAMIQQQAMRQQQQHQQNWQQQQQQFQQQQAIQGGAQQQQGRAGNGPPFNSPPQWAPPPQQQQQQQQYPPPQ</sequence>
<keyword evidence="4" id="KW-0488">Methylation</keyword>
<dbReference type="Pfam" id="PF00569">
    <property type="entry name" value="ZZ"/>
    <property type="match status" value="1"/>
</dbReference>
<feature type="domain" description="KIX" evidence="23">
    <location>
        <begin position="19"/>
        <end position="98"/>
    </location>
</feature>
<dbReference type="SUPFAM" id="SSF57850">
    <property type="entry name" value="RING/U-box"/>
    <property type="match status" value="1"/>
</dbReference>
<dbReference type="InterPro" id="IPR000433">
    <property type="entry name" value="Znf_ZZ"/>
</dbReference>
<feature type="region of interest" description="Disordered" evidence="20">
    <location>
        <begin position="103"/>
        <end position="153"/>
    </location>
</feature>
<dbReference type="Pfam" id="PF02172">
    <property type="entry name" value="KIX"/>
    <property type="match status" value="1"/>
</dbReference>
<evidence type="ECO:0000256" key="2">
    <source>
        <dbReference type="ARBA" id="ARBA00004123"/>
    </source>
</evidence>
<dbReference type="PROSITE" id="PS51727">
    <property type="entry name" value="CBP_P300_HAT"/>
    <property type="match status" value="1"/>
</dbReference>
<dbReference type="GO" id="GO:0005634">
    <property type="term" value="C:nucleus"/>
    <property type="evidence" value="ECO:0007669"/>
    <property type="project" value="UniProtKB-SubCell"/>
</dbReference>
<keyword evidence="11" id="KW-0805">Transcription regulation</keyword>
<dbReference type="Pfam" id="PF23570">
    <property type="entry name" value="PHD_P300"/>
    <property type="match status" value="1"/>
</dbReference>
<dbReference type="PROSITE" id="PS01357">
    <property type="entry name" value="ZF_ZZ_1"/>
    <property type="match status" value="1"/>
</dbReference>
<dbReference type="InterPro" id="IPR035898">
    <property type="entry name" value="TAZ_dom_sf"/>
</dbReference>
<evidence type="ECO:0000256" key="11">
    <source>
        <dbReference type="ARBA" id="ARBA00023015"/>
    </source>
</evidence>
<feature type="compositionally biased region" description="Polar residues" evidence="20">
    <location>
        <begin position="128"/>
        <end position="153"/>
    </location>
</feature>
<evidence type="ECO:0000256" key="4">
    <source>
        <dbReference type="ARBA" id="ARBA00022481"/>
    </source>
</evidence>
<feature type="compositionally biased region" description="Polar residues" evidence="20">
    <location>
        <begin position="1252"/>
        <end position="1262"/>
    </location>
</feature>
<dbReference type="InterPro" id="IPR036427">
    <property type="entry name" value="Bromodomain-like_sf"/>
</dbReference>
<dbReference type="Gene3D" id="1.10.246.20">
    <property type="entry name" value="Coactivator CBP, KIX domain"/>
    <property type="match status" value="1"/>
</dbReference>
<dbReference type="EC" id="2.3.1.48" evidence="3"/>
<keyword evidence="16" id="KW-0012">Acyltransferase</keyword>
<dbReference type="CDD" id="cd15557">
    <property type="entry name" value="PHD_CBP_p300"/>
    <property type="match status" value="1"/>
</dbReference>
<dbReference type="SMART" id="SM00291">
    <property type="entry name" value="ZnF_ZZ"/>
    <property type="match status" value="1"/>
</dbReference>
<evidence type="ECO:0000256" key="16">
    <source>
        <dbReference type="ARBA" id="ARBA00023315"/>
    </source>
</evidence>
<dbReference type="Proteomes" id="UP000887574">
    <property type="component" value="Unplaced"/>
</dbReference>
<evidence type="ECO:0000256" key="1">
    <source>
        <dbReference type="ARBA" id="ARBA00002581"/>
    </source>
</evidence>
<feature type="compositionally biased region" description="Low complexity" evidence="20">
    <location>
        <begin position="1263"/>
        <end position="1299"/>
    </location>
</feature>
<dbReference type="Pfam" id="PF00439">
    <property type="entry name" value="Bromodomain"/>
    <property type="match status" value="1"/>
</dbReference>
<dbReference type="SUPFAM" id="SSF47040">
    <property type="entry name" value="Kix domain of CBP (creb binding protein)"/>
    <property type="match status" value="1"/>
</dbReference>
<dbReference type="Pfam" id="PF06001">
    <property type="entry name" value="RING_CBP-p300"/>
    <property type="match status" value="1"/>
</dbReference>
<comment type="catalytic activity">
    <reaction evidence="17">
        <text>L-lysyl-[protein] + acetyl-CoA = N(6)-acetyl-L-lysyl-[protein] + CoA + H(+)</text>
        <dbReference type="Rhea" id="RHEA:45948"/>
        <dbReference type="Rhea" id="RHEA-COMP:9752"/>
        <dbReference type="Rhea" id="RHEA-COMP:10731"/>
        <dbReference type="ChEBI" id="CHEBI:15378"/>
        <dbReference type="ChEBI" id="CHEBI:29969"/>
        <dbReference type="ChEBI" id="CHEBI:57287"/>
        <dbReference type="ChEBI" id="CHEBI:57288"/>
        <dbReference type="ChEBI" id="CHEBI:61930"/>
        <dbReference type="EC" id="2.3.1.48"/>
    </reaction>
</comment>
<feature type="compositionally biased region" description="Gly residues" evidence="20">
    <location>
        <begin position="999"/>
        <end position="1013"/>
    </location>
</feature>
<dbReference type="InterPro" id="IPR013083">
    <property type="entry name" value="Znf_RING/FYVE/PHD"/>
</dbReference>
<organism evidence="25 26">
    <name type="scientific">Ditylenchus dipsaci</name>
    <dbReference type="NCBI Taxonomy" id="166011"/>
    <lineage>
        <taxon>Eukaryota</taxon>
        <taxon>Metazoa</taxon>
        <taxon>Ecdysozoa</taxon>
        <taxon>Nematoda</taxon>
        <taxon>Chromadorea</taxon>
        <taxon>Rhabditida</taxon>
        <taxon>Tylenchina</taxon>
        <taxon>Tylenchomorpha</taxon>
        <taxon>Sphaerularioidea</taxon>
        <taxon>Anguinidae</taxon>
        <taxon>Anguininae</taxon>
        <taxon>Ditylenchus</taxon>
    </lineage>
</organism>
<dbReference type="GO" id="GO:0008270">
    <property type="term" value="F:zinc ion binding"/>
    <property type="evidence" value="ECO:0007669"/>
    <property type="project" value="UniProtKB-KW"/>
</dbReference>
<evidence type="ECO:0000256" key="10">
    <source>
        <dbReference type="ARBA" id="ARBA00022853"/>
    </source>
</evidence>
<dbReference type="Gene3D" id="3.30.40.10">
    <property type="entry name" value="Zinc/RING finger domain, C3HC4 (zinc finger)"/>
    <property type="match status" value="1"/>
</dbReference>
<evidence type="ECO:0000256" key="8">
    <source>
        <dbReference type="ARBA" id="ARBA00022771"/>
    </source>
</evidence>
<evidence type="ECO:0000256" key="15">
    <source>
        <dbReference type="ARBA" id="ARBA00023242"/>
    </source>
</evidence>
<feature type="region of interest" description="Disordered" evidence="20">
    <location>
        <begin position="690"/>
        <end position="716"/>
    </location>
</feature>
<dbReference type="Gene3D" id="1.20.920.10">
    <property type="entry name" value="Bromodomain-like"/>
    <property type="match status" value="1"/>
</dbReference>
<keyword evidence="9 19" id="KW-0862">Zinc</keyword>
<dbReference type="CDD" id="cd05495">
    <property type="entry name" value="Bromo_cbp_like"/>
    <property type="match status" value="1"/>
</dbReference>
<evidence type="ECO:0000256" key="9">
    <source>
        <dbReference type="ARBA" id="ARBA00022833"/>
    </source>
</evidence>
<feature type="compositionally biased region" description="Polar residues" evidence="20">
    <location>
        <begin position="1175"/>
        <end position="1196"/>
    </location>
</feature>
<dbReference type="GO" id="GO:0140297">
    <property type="term" value="F:DNA-binding transcription factor binding"/>
    <property type="evidence" value="ECO:0007669"/>
    <property type="project" value="UniProtKB-ARBA"/>
</dbReference>
<dbReference type="GO" id="GO:0045944">
    <property type="term" value="P:positive regulation of transcription by RNA polymerase II"/>
    <property type="evidence" value="ECO:0007669"/>
    <property type="project" value="TreeGrafter"/>
</dbReference>
<evidence type="ECO:0000313" key="26">
    <source>
        <dbReference type="WBParaSite" id="jg6208"/>
    </source>
</evidence>
<feature type="compositionally biased region" description="Low complexity" evidence="20">
    <location>
        <begin position="970"/>
        <end position="988"/>
    </location>
</feature>
<evidence type="ECO:0000256" key="5">
    <source>
        <dbReference type="ARBA" id="ARBA00022679"/>
    </source>
</evidence>
<dbReference type="InterPro" id="IPR000197">
    <property type="entry name" value="Znf_TAZ"/>
</dbReference>
<proteinExistence type="predicted"/>
<feature type="region of interest" description="Disordered" evidence="20">
    <location>
        <begin position="1"/>
        <end position="23"/>
    </location>
</feature>
<dbReference type="PROSITE" id="PS50952">
    <property type="entry name" value="KIX"/>
    <property type="match status" value="1"/>
</dbReference>
<keyword evidence="25" id="KW-1185">Reference proteome</keyword>
<keyword evidence="7" id="KW-0677">Repeat</keyword>
<feature type="domain" description="Bromo" evidence="21">
    <location>
        <begin position="272"/>
        <end position="344"/>
    </location>
</feature>
<feature type="compositionally biased region" description="Low complexity" evidence="20">
    <location>
        <begin position="1105"/>
        <end position="1136"/>
    </location>
</feature>
<feature type="domain" description="CBP/p300-type HAT" evidence="24">
    <location>
        <begin position="476"/>
        <end position="797"/>
    </location>
</feature>
<dbReference type="InterPro" id="IPR036529">
    <property type="entry name" value="KIX_dom_sf"/>
</dbReference>
<dbReference type="InterPro" id="IPR013178">
    <property type="entry name" value="Histone_AcTrfase_Rtt109/CBP"/>
</dbReference>
<comment type="function">
    <text evidence="1">Acetyltransferase enzyme. Acetylates histones, giving a specific tag for transcriptional activation.</text>
</comment>
<feature type="region of interest" description="Disordered" evidence="20">
    <location>
        <begin position="220"/>
        <end position="241"/>
    </location>
</feature>
<dbReference type="WBParaSite" id="jg6208">
    <property type="protein sequence ID" value="jg6208"/>
    <property type="gene ID" value="jg6208"/>
</dbReference>
<feature type="domain" description="TAZ-type" evidence="22">
    <location>
        <begin position="855"/>
        <end position="936"/>
    </location>
</feature>
<evidence type="ECO:0000256" key="7">
    <source>
        <dbReference type="ARBA" id="ARBA00022737"/>
    </source>
</evidence>
<dbReference type="CDD" id="cd15802">
    <property type="entry name" value="RING_CBP-p300"/>
    <property type="match status" value="1"/>
</dbReference>
<dbReference type="GO" id="GO:0031490">
    <property type="term" value="F:chromatin DNA binding"/>
    <property type="evidence" value="ECO:0007669"/>
    <property type="project" value="TreeGrafter"/>
</dbReference>
<keyword evidence="5" id="KW-0808">Transferase</keyword>
<evidence type="ECO:0000259" key="24">
    <source>
        <dbReference type="PROSITE" id="PS51727"/>
    </source>
</evidence>
<dbReference type="PROSITE" id="PS50134">
    <property type="entry name" value="ZF_TAZ"/>
    <property type="match status" value="1"/>
</dbReference>
<feature type="compositionally biased region" description="Basic residues" evidence="20">
    <location>
        <begin position="695"/>
        <end position="716"/>
    </location>
</feature>
<dbReference type="InterPro" id="IPR001487">
    <property type="entry name" value="Bromodomain"/>
</dbReference>
<dbReference type="SMART" id="SM00297">
    <property type="entry name" value="BROMO"/>
    <property type="match status" value="1"/>
</dbReference>
<keyword evidence="8 19" id="KW-0863">Zinc-finger</keyword>
<dbReference type="PANTHER" id="PTHR13808">
    <property type="entry name" value="CBP/P300-RELATED"/>
    <property type="match status" value="1"/>
</dbReference>
<evidence type="ECO:0000256" key="14">
    <source>
        <dbReference type="ARBA" id="ARBA00023163"/>
    </source>
</evidence>
<name>A0A915EGW6_9BILA</name>